<dbReference type="GO" id="GO:0032958">
    <property type="term" value="P:inositol phosphate biosynthetic process"/>
    <property type="evidence" value="ECO:0007669"/>
    <property type="project" value="TreeGrafter"/>
</dbReference>
<dbReference type="GO" id="GO:0005634">
    <property type="term" value="C:nucleus"/>
    <property type="evidence" value="ECO:0007669"/>
    <property type="project" value="TreeGrafter"/>
</dbReference>
<name>A0A5S6QLJ9_TRIMR</name>
<organism evidence="7 8">
    <name type="scientific">Trichuris muris</name>
    <name type="common">Mouse whipworm</name>
    <dbReference type="NCBI Taxonomy" id="70415"/>
    <lineage>
        <taxon>Eukaryota</taxon>
        <taxon>Metazoa</taxon>
        <taxon>Ecdysozoa</taxon>
        <taxon>Nematoda</taxon>
        <taxon>Enoplea</taxon>
        <taxon>Dorylaimia</taxon>
        <taxon>Trichinellida</taxon>
        <taxon>Trichuridae</taxon>
        <taxon>Trichuris</taxon>
    </lineage>
</organism>
<keyword evidence="4 6" id="KW-0418">Kinase</keyword>
<comment type="domain">
    <text evidence="6">The EXKPK motif is conserved in inositol-pentakisphosphate 2-kinases of both family 1 and 2.</text>
</comment>
<keyword evidence="3 6" id="KW-0547">Nucleotide-binding</keyword>
<accession>A0A5S6QLJ9</accession>
<reference evidence="8" key="1">
    <citation type="submission" date="2019-12" db="UniProtKB">
        <authorList>
            <consortium name="WormBaseParasite"/>
        </authorList>
    </citation>
    <scope>IDENTIFICATION</scope>
</reference>
<dbReference type="PANTHER" id="PTHR14456">
    <property type="entry name" value="INOSITOL POLYPHOSPHATE KINASE 1"/>
    <property type="match status" value="1"/>
</dbReference>
<dbReference type="GO" id="GO:0035299">
    <property type="term" value="F:inositol-1,3,4,5,6-pentakisphosphate 2-kinase activity"/>
    <property type="evidence" value="ECO:0007669"/>
    <property type="project" value="UniProtKB-EC"/>
</dbReference>
<dbReference type="GO" id="GO:0005524">
    <property type="term" value="F:ATP binding"/>
    <property type="evidence" value="ECO:0007669"/>
    <property type="project" value="UniProtKB-KW"/>
</dbReference>
<keyword evidence="7" id="KW-1185">Reference proteome</keyword>
<evidence type="ECO:0000256" key="2">
    <source>
        <dbReference type="ARBA" id="ARBA00022679"/>
    </source>
</evidence>
<evidence type="ECO:0000313" key="8">
    <source>
        <dbReference type="WBParaSite" id="TMUE_2000008078.1"/>
    </source>
</evidence>
<proteinExistence type="predicted"/>
<evidence type="ECO:0000256" key="1">
    <source>
        <dbReference type="ARBA" id="ARBA00012023"/>
    </source>
</evidence>
<dbReference type="WBParaSite" id="TMUE_2000008078.1">
    <property type="protein sequence ID" value="TMUE_2000008078.1"/>
    <property type="gene ID" value="WBGene00290723"/>
</dbReference>
<dbReference type="Pfam" id="PF06090">
    <property type="entry name" value="Ins_P5_2-kin"/>
    <property type="match status" value="1"/>
</dbReference>
<comment type="catalytic activity">
    <reaction evidence="6">
        <text>1D-myo-inositol 1,3,4,5,6-pentakisphosphate + ATP = 1D-myo-inositol hexakisphosphate + ADP + H(+)</text>
        <dbReference type="Rhea" id="RHEA:20313"/>
        <dbReference type="ChEBI" id="CHEBI:15378"/>
        <dbReference type="ChEBI" id="CHEBI:30616"/>
        <dbReference type="ChEBI" id="CHEBI:57733"/>
        <dbReference type="ChEBI" id="CHEBI:58130"/>
        <dbReference type="ChEBI" id="CHEBI:456216"/>
        <dbReference type="EC" id="2.7.1.158"/>
    </reaction>
</comment>
<keyword evidence="5 6" id="KW-0067">ATP-binding</keyword>
<dbReference type="InterPro" id="IPR009286">
    <property type="entry name" value="Ins_P5_2-kin"/>
</dbReference>
<protein>
    <recommendedName>
        <fullName evidence="1 6">Inositol-pentakisphosphate 2-kinase</fullName>
        <ecNumber evidence="1 6">2.7.1.158</ecNumber>
    </recommendedName>
</protein>
<dbReference type="EC" id="2.7.1.158" evidence="1 6"/>
<comment type="function">
    <text evidence="6">Phosphorylates Ins(1,3,4,5,6)P5 at position 2 to form Ins(1,2,3,4,5,6)P6 (InsP6 or phytate).</text>
</comment>
<evidence type="ECO:0000256" key="6">
    <source>
        <dbReference type="RuleBase" id="RU364126"/>
    </source>
</evidence>
<keyword evidence="2 6" id="KW-0808">Transferase</keyword>
<sequence>MNVAALDRLESNAYIRGEGRCHVVIGFERNGGHYVWRIQKMFAQDKVSVLDNVLRLQRHLVPLKWRTSESSIWAMELPDLCYFPKYSPSSGSDAIAVELKPKQGFFPMVKSRDGIYKEMYDFCPLDLYSNNFKRVYRAISCLVEKPHANMKVFRNGQLVHSSQQPAAKPNLDALFNHNCNVSRTEDFAELIAKVLTAPSVEESKHGGSETANAPLLQYILWLQKQDTKGPFDISEAIVKLQEGLKSAVCSNDWLCLLSNADASTKASAVRSLTTATLRDCSLMITMRITSCEPEKGPYHALRLSCGCSVIYHLRLIDLDIKSPRKLIAYAERLYEAAEYVRQSKIESRRPPCLEE</sequence>
<evidence type="ECO:0000256" key="5">
    <source>
        <dbReference type="ARBA" id="ARBA00022840"/>
    </source>
</evidence>
<evidence type="ECO:0000256" key="4">
    <source>
        <dbReference type="ARBA" id="ARBA00022777"/>
    </source>
</evidence>
<evidence type="ECO:0000256" key="3">
    <source>
        <dbReference type="ARBA" id="ARBA00022741"/>
    </source>
</evidence>
<dbReference type="AlphaFoldDB" id="A0A5S6QLJ9"/>
<evidence type="ECO:0000313" key="7">
    <source>
        <dbReference type="Proteomes" id="UP000046395"/>
    </source>
</evidence>
<dbReference type="STRING" id="70415.A0A5S6QLJ9"/>
<dbReference type="Proteomes" id="UP000046395">
    <property type="component" value="Unassembled WGS sequence"/>
</dbReference>
<dbReference type="PANTHER" id="PTHR14456:SF2">
    <property type="entry name" value="INOSITOL-PENTAKISPHOSPHATE 2-KINASE"/>
    <property type="match status" value="1"/>
</dbReference>